<proteinExistence type="predicted"/>
<reference evidence="2 3" key="1">
    <citation type="submission" date="2023-01" db="EMBL/GenBank/DDBJ databases">
        <title>Analysis of 21 Apiospora genomes using comparative genomics revels a genus with tremendous synthesis potential of carbohydrate active enzymes and secondary metabolites.</title>
        <authorList>
            <person name="Sorensen T."/>
        </authorList>
    </citation>
    <scope>NUCLEOTIDE SEQUENCE [LARGE SCALE GENOMIC DNA]</scope>
    <source>
        <strain evidence="2 3">CBS 33761</strain>
    </source>
</reference>
<dbReference type="Proteomes" id="UP001444661">
    <property type="component" value="Unassembled WGS sequence"/>
</dbReference>
<dbReference type="EMBL" id="JAQQWK010000001">
    <property type="protein sequence ID" value="KAK8055180.1"/>
    <property type="molecule type" value="Genomic_DNA"/>
</dbReference>
<keyword evidence="3" id="KW-1185">Reference proteome</keyword>
<accession>A0ABR1U8H4</accession>
<evidence type="ECO:0000313" key="2">
    <source>
        <dbReference type="EMBL" id="KAK8055180.1"/>
    </source>
</evidence>
<name>A0ABR1U8H4_9PEZI</name>
<sequence>MKYIIPYYFLPCPGNDCKSSGVPCSDDGRAIPLRHGEDVLLGLQSFANCGLGEPVEHELAILAAAFVIVDIIFPPALDATKDKNHLHAFITQNTLSENVPAEQPWAEMLWKYPAYFIPHPSASWLCSHHAQHGLTSQTKCCGAISQRISYSTSVLSGPALHAESSGEKGLSESPRDYRSSQLSSTAPTRRALAHTDYTRSIAAGRLCATEYVLYWTYDTVFRISS</sequence>
<protein>
    <submittedName>
        <fullName evidence="2">Uncharacterized protein</fullName>
    </submittedName>
</protein>
<feature type="region of interest" description="Disordered" evidence="1">
    <location>
        <begin position="161"/>
        <end position="186"/>
    </location>
</feature>
<evidence type="ECO:0000313" key="3">
    <source>
        <dbReference type="Proteomes" id="UP001444661"/>
    </source>
</evidence>
<organism evidence="2 3">
    <name type="scientific">Apiospora rasikravindrae</name>
    <dbReference type="NCBI Taxonomy" id="990691"/>
    <lineage>
        <taxon>Eukaryota</taxon>
        <taxon>Fungi</taxon>
        <taxon>Dikarya</taxon>
        <taxon>Ascomycota</taxon>
        <taxon>Pezizomycotina</taxon>
        <taxon>Sordariomycetes</taxon>
        <taxon>Xylariomycetidae</taxon>
        <taxon>Amphisphaeriales</taxon>
        <taxon>Apiosporaceae</taxon>
        <taxon>Apiospora</taxon>
    </lineage>
</organism>
<comment type="caution">
    <text evidence="2">The sequence shown here is derived from an EMBL/GenBank/DDBJ whole genome shotgun (WGS) entry which is preliminary data.</text>
</comment>
<gene>
    <name evidence="2" type="ORF">PG993_000407</name>
</gene>
<feature type="compositionally biased region" description="Basic and acidic residues" evidence="1">
    <location>
        <begin position="164"/>
        <end position="178"/>
    </location>
</feature>
<evidence type="ECO:0000256" key="1">
    <source>
        <dbReference type="SAM" id="MobiDB-lite"/>
    </source>
</evidence>